<evidence type="ECO:0000313" key="2">
    <source>
        <dbReference type="EMBL" id="MPC23858.1"/>
    </source>
</evidence>
<proteinExistence type="predicted"/>
<feature type="region of interest" description="Disordered" evidence="1">
    <location>
        <begin position="1"/>
        <end position="28"/>
    </location>
</feature>
<dbReference type="EMBL" id="VSRR010001262">
    <property type="protein sequence ID" value="MPC23858.1"/>
    <property type="molecule type" value="Genomic_DNA"/>
</dbReference>
<dbReference type="Proteomes" id="UP000324222">
    <property type="component" value="Unassembled WGS sequence"/>
</dbReference>
<evidence type="ECO:0000256" key="1">
    <source>
        <dbReference type="SAM" id="MobiDB-lite"/>
    </source>
</evidence>
<evidence type="ECO:0000313" key="3">
    <source>
        <dbReference type="Proteomes" id="UP000324222"/>
    </source>
</evidence>
<name>A0A5B7DR24_PORTR</name>
<accession>A0A5B7DR24</accession>
<comment type="caution">
    <text evidence="2">The sequence shown here is derived from an EMBL/GenBank/DDBJ whole genome shotgun (WGS) entry which is preliminary data.</text>
</comment>
<organism evidence="2 3">
    <name type="scientific">Portunus trituberculatus</name>
    <name type="common">Swimming crab</name>
    <name type="synonym">Neptunus trituberculatus</name>
    <dbReference type="NCBI Taxonomy" id="210409"/>
    <lineage>
        <taxon>Eukaryota</taxon>
        <taxon>Metazoa</taxon>
        <taxon>Ecdysozoa</taxon>
        <taxon>Arthropoda</taxon>
        <taxon>Crustacea</taxon>
        <taxon>Multicrustacea</taxon>
        <taxon>Malacostraca</taxon>
        <taxon>Eumalacostraca</taxon>
        <taxon>Eucarida</taxon>
        <taxon>Decapoda</taxon>
        <taxon>Pleocyemata</taxon>
        <taxon>Brachyura</taxon>
        <taxon>Eubrachyura</taxon>
        <taxon>Portunoidea</taxon>
        <taxon>Portunidae</taxon>
        <taxon>Portuninae</taxon>
        <taxon>Portunus</taxon>
    </lineage>
</organism>
<dbReference type="AlphaFoldDB" id="A0A5B7DR24"/>
<keyword evidence="3" id="KW-1185">Reference proteome</keyword>
<sequence length="75" mass="8010">MHSWRKDLSSPAGHSLPPPRPAPPRPPLLSCNTAPFHFRYVRKITNGHLSAGLPGQGCDVIKWAGLAQVSSAACV</sequence>
<reference evidence="2 3" key="1">
    <citation type="submission" date="2019-05" db="EMBL/GenBank/DDBJ databases">
        <title>Another draft genome of Portunus trituberculatus and its Hox gene families provides insights of decapod evolution.</title>
        <authorList>
            <person name="Jeong J.-H."/>
            <person name="Song I."/>
            <person name="Kim S."/>
            <person name="Choi T."/>
            <person name="Kim D."/>
            <person name="Ryu S."/>
            <person name="Kim W."/>
        </authorList>
    </citation>
    <scope>NUCLEOTIDE SEQUENCE [LARGE SCALE GENOMIC DNA]</scope>
    <source>
        <tissue evidence="2">Muscle</tissue>
    </source>
</reference>
<gene>
    <name evidence="2" type="ORF">E2C01_016925</name>
</gene>
<protein>
    <submittedName>
        <fullName evidence="2">Uncharacterized protein</fullName>
    </submittedName>
</protein>
<feature type="compositionally biased region" description="Pro residues" evidence="1">
    <location>
        <begin position="16"/>
        <end position="27"/>
    </location>
</feature>